<evidence type="ECO:0000313" key="2">
    <source>
        <dbReference type="Proteomes" id="UP000759131"/>
    </source>
</evidence>
<accession>A0A7R9QJU4</accession>
<dbReference type="Proteomes" id="UP000759131">
    <property type="component" value="Unassembled WGS sequence"/>
</dbReference>
<organism evidence="1">
    <name type="scientific">Medioppia subpectinata</name>
    <dbReference type="NCBI Taxonomy" id="1979941"/>
    <lineage>
        <taxon>Eukaryota</taxon>
        <taxon>Metazoa</taxon>
        <taxon>Ecdysozoa</taxon>
        <taxon>Arthropoda</taxon>
        <taxon>Chelicerata</taxon>
        <taxon>Arachnida</taxon>
        <taxon>Acari</taxon>
        <taxon>Acariformes</taxon>
        <taxon>Sarcoptiformes</taxon>
        <taxon>Oribatida</taxon>
        <taxon>Brachypylina</taxon>
        <taxon>Oppioidea</taxon>
        <taxon>Oppiidae</taxon>
        <taxon>Medioppia</taxon>
    </lineage>
</organism>
<dbReference type="AlphaFoldDB" id="A0A7R9QJU4"/>
<gene>
    <name evidence="1" type="ORF">OSB1V03_LOCUS22054</name>
</gene>
<name>A0A7R9QJU4_9ACAR</name>
<protein>
    <submittedName>
        <fullName evidence="1">Uncharacterized protein</fullName>
    </submittedName>
</protein>
<evidence type="ECO:0000313" key="1">
    <source>
        <dbReference type="EMBL" id="CAD7648693.1"/>
    </source>
</evidence>
<reference evidence="1" key="1">
    <citation type="submission" date="2020-11" db="EMBL/GenBank/DDBJ databases">
        <authorList>
            <person name="Tran Van P."/>
        </authorList>
    </citation>
    <scope>NUCLEOTIDE SEQUENCE</scope>
</reference>
<keyword evidence="2" id="KW-1185">Reference proteome</keyword>
<sequence length="32" mass="3769">MWRTIRQSIQLWTQFNANIIVAELIPTRVGNV</sequence>
<dbReference type="EMBL" id="OC899039">
    <property type="protein sequence ID" value="CAD7648693.1"/>
    <property type="molecule type" value="Genomic_DNA"/>
</dbReference>
<proteinExistence type="predicted"/>
<dbReference type="EMBL" id="CAJPIZ010044464">
    <property type="protein sequence ID" value="CAG2122108.1"/>
    <property type="molecule type" value="Genomic_DNA"/>
</dbReference>